<proteinExistence type="predicted"/>
<dbReference type="Proteomes" id="UP001501455">
    <property type="component" value="Unassembled WGS sequence"/>
</dbReference>
<accession>A0ABP6TM01</accession>
<dbReference type="EMBL" id="BAAAXF010000021">
    <property type="protein sequence ID" value="GAA3495885.1"/>
    <property type="molecule type" value="Genomic_DNA"/>
</dbReference>
<protein>
    <recommendedName>
        <fullName evidence="4">Ribbon-helix-helix protein, CopG family</fullName>
    </recommendedName>
</protein>
<keyword evidence="3" id="KW-1185">Reference proteome</keyword>
<name>A0ABP6TM01_9ACTN</name>
<evidence type="ECO:0000313" key="2">
    <source>
        <dbReference type="EMBL" id="GAA3495885.1"/>
    </source>
</evidence>
<evidence type="ECO:0000256" key="1">
    <source>
        <dbReference type="SAM" id="MobiDB-lite"/>
    </source>
</evidence>
<feature type="region of interest" description="Disordered" evidence="1">
    <location>
        <begin position="105"/>
        <end position="152"/>
    </location>
</feature>
<gene>
    <name evidence="2" type="ORF">GCM10019016_029860</name>
</gene>
<evidence type="ECO:0008006" key="4">
    <source>
        <dbReference type="Google" id="ProtNLM"/>
    </source>
</evidence>
<dbReference type="Pfam" id="PF21983">
    <property type="entry name" value="NikA-like"/>
    <property type="match status" value="1"/>
</dbReference>
<comment type="caution">
    <text evidence="2">The sequence shown here is derived from an EMBL/GenBank/DDBJ whole genome shotgun (WGS) entry which is preliminary data.</text>
</comment>
<evidence type="ECO:0000313" key="3">
    <source>
        <dbReference type="Proteomes" id="UP001501455"/>
    </source>
</evidence>
<organism evidence="2 3">
    <name type="scientific">Streptomyces prasinosporus</name>
    <dbReference type="NCBI Taxonomy" id="68256"/>
    <lineage>
        <taxon>Bacteria</taxon>
        <taxon>Bacillati</taxon>
        <taxon>Actinomycetota</taxon>
        <taxon>Actinomycetes</taxon>
        <taxon>Kitasatosporales</taxon>
        <taxon>Streptomycetaceae</taxon>
        <taxon>Streptomyces</taxon>
        <taxon>Streptomyces albogriseolus group</taxon>
    </lineage>
</organism>
<reference evidence="3" key="1">
    <citation type="journal article" date="2019" name="Int. J. Syst. Evol. Microbiol.">
        <title>The Global Catalogue of Microorganisms (GCM) 10K type strain sequencing project: providing services to taxonomists for standard genome sequencing and annotation.</title>
        <authorList>
            <consortium name="The Broad Institute Genomics Platform"/>
            <consortium name="The Broad Institute Genome Sequencing Center for Infectious Disease"/>
            <person name="Wu L."/>
            <person name="Ma J."/>
        </authorList>
    </citation>
    <scope>NUCLEOTIDE SEQUENCE [LARGE SCALE GENOMIC DNA]</scope>
    <source>
        <strain evidence="3">JCM 4816</strain>
    </source>
</reference>
<sequence length="152" mass="16514">MGRAADRTGGEVEGWAPVKGGSLPGCSQRPALVLPSYAYYDAFMAKTRISISLEQDQAERIRQHAERAGMDVSAYLVHAATRQMAESDAIEEQFAEVDALIARAEQAADGLPAEPAPEPTAELTEQERREVEEALGLVQGRDRRSRRPGHAA</sequence>
<dbReference type="InterPro" id="IPR053842">
    <property type="entry name" value="NikA-like"/>
</dbReference>
<feature type="compositionally biased region" description="Basic residues" evidence="1">
    <location>
        <begin position="143"/>
        <end position="152"/>
    </location>
</feature>